<dbReference type="AlphaFoldDB" id="A0A919W980"/>
<feature type="region of interest" description="Disordered" evidence="1">
    <location>
        <begin position="82"/>
        <end position="103"/>
    </location>
</feature>
<name>A0A919W980_9ACTN</name>
<dbReference type="RefSeq" id="WP_213011607.1">
    <property type="nucleotide sequence ID" value="NZ_BOQN01000102.1"/>
</dbReference>
<protein>
    <submittedName>
        <fullName evidence="3">Uncharacterized protein</fullName>
    </submittedName>
</protein>
<proteinExistence type="predicted"/>
<accession>A0A919W980</accession>
<evidence type="ECO:0000256" key="1">
    <source>
        <dbReference type="SAM" id="MobiDB-lite"/>
    </source>
</evidence>
<reference evidence="3 4" key="1">
    <citation type="submission" date="2021-03" db="EMBL/GenBank/DDBJ databases">
        <title>Whole genome shotgun sequence of Actinoplanes toevensis NBRC 105298.</title>
        <authorList>
            <person name="Komaki H."/>
            <person name="Tamura T."/>
        </authorList>
    </citation>
    <scope>NUCLEOTIDE SEQUENCE [LARGE SCALE GENOMIC DNA]</scope>
    <source>
        <strain evidence="3 4">NBRC 105298</strain>
    </source>
</reference>
<organism evidence="3 4">
    <name type="scientific">Paractinoplanes toevensis</name>
    <dbReference type="NCBI Taxonomy" id="571911"/>
    <lineage>
        <taxon>Bacteria</taxon>
        <taxon>Bacillati</taxon>
        <taxon>Actinomycetota</taxon>
        <taxon>Actinomycetes</taxon>
        <taxon>Micromonosporales</taxon>
        <taxon>Micromonosporaceae</taxon>
        <taxon>Paractinoplanes</taxon>
    </lineage>
</organism>
<keyword evidence="2" id="KW-0472">Membrane</keyword>
<comment type="caution">
    <text evidence="3">The sequence shown here is derived from an EMBL/GenBank/DDBJ whole genome shotgun (WGS) entry which is preliminary data.</text>
</comment>
<evidence type="ECO:0000313" key="4">
    <source>
        <dbReference type="Proteomes" id="UP000677082"/>
    </source>
</evidence>
<feature type="compositionally biased region" description="Low complexity" evidence="1">
    <location>
        <begin position="89"/>
        <end position="103"/>
    </location>
</feature>
<dbReference type="Proteomes" id="UP000677082">
    <property type="component" value="Unassembled WGS sequence"/>
</dbReference>
<feature type="transmembrane region" description="Helical" evidence="2">
    <location>
        <begin position="56"/>
        <end position="75"/>
    </location>
</feature>
<dbReference type="EMBL" id="BOQN01000102">
    <property type="protein sequence ID" value="GIM95915.1"/>
    <property type="molecule type" value="Genomic_DNA"/>
</dbReference>
<evidence type="ECO:0000256" key="2">
    <source>
        <dbReference type="SAM" id="Phobius"/>
    </source>
</evidence>
<keyword evidence="2" id="KW-0812">Transmembrane</keyword>
<gene>
    <name evidence="3" type="ORF">Ato02nite_077080</name>
</gene>
<sequence>MGRRDYELRDAMSDAWTAARVTGGRFVRLAPMYGDRMGLAYQVMLGQRVRRRSRRAIALTAVVATLGGALAALAAERFFGHRAEEAPTEESPAPASQAAAFTP</sequence>
<keyword evidence="4" id="KW-1185">Reference proteome</keyword>
<keyword evidence="2" id="KW-1133">Transmembrane helix</keyword>
<evidence type="ECO:0000313" key="3">
    <source>
        <dbReference type="EMBL" id="GIM95915.1"/>
    </source>
</evidence>